<evidence type="ECO:0000313" key="4">
    <source>
        <dbReference type="Proteomes" id="UP001302745"/>
    </source>
</evidence>
<feature type="non-terminal residue" evidence="3">
    <location>
        <position position="302"/>
    </location>
</feature>
<dbReference type="Proteomes" id="UP001302745">
    <property type="component" value="Unassembled WGS sequence"/>
</dbReference>
<organism evidence="3 4">
    <name type="scientific">Chaetomidium leptoderma</name>
    <dbReference type="NCBI Taxonomy" id="669021"/>
    <lineage>
        <taxon>Eukaryota</taxon>
        <taxon>Fungi</taxon>
        <taxon>Dikarya</taxon>
        <taxon>Ascomycota</taxon>
        <taxon>Pezizomycotina</taxon>
        <taxon>Sordariomycetes</taxon>
        <taxon>Sordariomycetidae</taxon>
        <taxon>Sordariales</taxon>
        <taxon>Chaetomiaceae</taxon>
        <taxon>Chaetomidium</taxon>
    </lineage>
</organism>
<dbReference type="InterPro" id="IPR040841">
    <property type="entry name" value="Luciferase_dom"/>
</dbReference>
<sequence length="302" mass="34416">MRELCFLLELLGYCALGLLPALISFWASSSPVVVGGSFILSYHLIDSFTPQQLFWIYAIAISVWWTCNAYCEYAATIKELRLGQPANFRGWCAVMALTTFARVDVLKPPRVRTHEYSYRGHISSLPKRKGGRPTVNTVIPARQLDRKASPDMCCKVDRLVKSYQTRHPKQLQIKMSSLEPDQLDALCWDIEPRSARTTHHRMQDEDWGGEIAHVHGPDGSIHVVLHPEDVGTIIRGGWGERHPLCANDKRWFRFLFHGILEQRLPVPEGLAMIYAPRNAHELQVLDIILKAAIWYATKGELY</sequence>
<evidence type="ECO:0000313" key="3">
    <source>
        <dbReference type="EMBL" id="KAK4151559.1"/>
    </source>
</evidence>
<reference evidence="3" key="2">
    <citation type="submission" date="2023-05" db="EMBL/GenBank/DDBJ databases">
        <authorList>
            <consortium name="Lawrence Berkeley National Laboratory"/>
            <person name="Steindorff A."/>
            <person name="Hensen N."/>
            <person name="Bonometti L."/>
            <person name="Westerberg I."/>
            <person name="Brannstrom I.O."/>
            <person name="Guillou S."/>
            <person name="Cros-Aarteil S."/>
            <person name="Calhoun S."/>
            <person name="Haridas S."/>
            <person name="Kuo A."/>
            <person name="Mondo S."/>
            <person name="Pangilinan J."/>
            <person name="Riley R."/>
            <person name="Labutti K."/>
            <person name="Andreopoulos B."/>
            <person name="Lipzen A."/>
            <person name="Chen C."/>
            <person name="Yanf M."/>
            <person name="Daum C."/>
            <person name="Ng V."/>
            <person name="Clum A."/>
            <person name="Ohm R."/>
            <person name="Martin F."/>
            <person name="Silar P."/>
            <person name="Natvig D."/>
            <person name="Lalanne C."/>
            <person name="Gautier V."/>
            <person name="Ament-Velasquez S.L."/>
            <person name="Kruys A."/>
            <person name="Hutchinson M.I."/>
            <person name="Powell A.J."/>
            <person name="Barry K."/>
            <person name="Miller A.N."/>
            <person name="Grigoriev I.V."/>
            <person name="Debuchy R."/>
            <person name="Gladieux P."/>
            <person name="Thoren M.H."/>
            <person name="Johannesson H."/>
        </authorList>
    </citation>
    <scope>NUCLEOTIDE SEQUENCE</scope>
    <source>
        <strain evidence="3">CBS 538.74</strain>
    </source>
</reference>
<keyword evidence="1" id="KW-0812">Transmembrane</keyword>
<gene>
    <name evidence="3" type="ORF">C8A00DRAFT_17047</name>
</gene>
<dbReference type="EMBL" id="MU857010">
    <property type="protein sequence ID" value="KAK4151559.1"/>
    <property type="molecule type" value="Genomic_DNA"/>
</dbReference>
<dbReference type="AlphaFoldDB" id="A0AAN6VHU0"/>
<accession>A0AAN6VHU0</accession>
<evidence type="ECO:0000259" key="2">
    <source>
        <dbReference type="Pfam" id="PF17648"/>
    </source>
</evidence>
<keyword evidence="4" id="KW-1185">Reference proteome</keyword>
<reference evidence="3" key="1">
    <citation type="journal article" date="2023" name="Mol. Phylogenet. Evol.">
        <title>Genome-scale phylogeny and comparative genomics of the fungal order Sordariales.</title>
        <authorList>
            <person name="Hensen N."/>
            <person name="Bonometti L."/>
            <person name="Westerberg I."/>
            <person name="Brannstrom I.O."/>
            <person name="Guillou S."/>
            <person name="Cros-Aarteil S."/>
            <person name="Calhoun S."/>
            <person name="Haridas S."/>
            <person name="Kuo A."/>
            <person name="Mondo S."/>
            <person name="Pangilinan J."/>
            <person name="Riley R."/>
            <person name="LaButti K."/>
            <person name="Andreopoulos B."/>
            <person name="Lipzen A."/>
            <person name="Chen C."/>
            <person name="Yan M."/>
            <person name="Daum C."/>
            <person name="Ng V."/>
            <person name="Clum A."/>
            <person name="Steindorff A."/>
            <person name="Ohm R.A."/>
            <person name="Martin F."/>
            <person name="Silar P."/>
            <person name="Natvig D.O."/>
            <person name="Lalanne C."/>
            <person name="Gautier V."/>
            <person name="Ament-Velasquez S.L."/>
            <person name="Kruys A."/>
            <person name="Hutchinson M.I."/>
            <person name="Powell A.J."/>
            <person name="Barry K."/>
            <person name="Miller A.N."/>
            <person name="Grigoriev I.V."/>
            <person name="Debuchy R."/>
            <person name="Gladieux P."/>
            <person name="Hiltunen Thoren M."/>
            <person name="Johannesson H."/>
        </authorList>
    </citation>
    <scope>NUCLEOTIDE SEQUENCE</scope>
    <source>
        <strain evidence="3">CBS 538.74</strain>
    </source>
</reference>
<proteinExistence type="predicted"/>
<keyword evidence="1" id="KW-0472">Membrane</keyword>
<feature type="domain" description="Luciferase" evidence="2">
    <location>
        <begin position="208"/>
        <end position="292"/>
    </location>
</feature>
<keyword evidence="1" id="KW-1133">Transmembrane helix</keyword>
<feature type="transmembrane region" description="Helical" evidence="1">
    <location>
        <begin position="53"/>
        <end position="71"/>
    </location>
</feature>
<protein>
    <recommendedName>
        <fullName evidence="2">Luciferase domain-containing protein</fullName>
    </recommendedName>
</protein>
<dbReference type="PANTHER" id="PTHR38695:SF1">
    <property type="entry name" value="AMINO ACID PERMEASE_ SLC12A DOMAIN-CONTAINING PROTEIN"/>
    <property type="match status" value="1"/>
</dbReference>
<dbReference type="PANTHER" id="PTHR38695">
    <property type="entry name" value="AMINO ACID PERMEASE_ SLC12A DOMAIN-CONTAINING PROTEIN"/>
    <property type="match status" value="1"/>
</dbReference>
<dbReference type="InterPro" id="IPR048273">
    <property type="entry name" value="Luciferase"/>
</dbReference>
<comment type="caution">
    <text evidence="3">The sequence shown here is derived from an EMBL/GenBank/DDBJ whole genome shotgun (WGS) entry which is preliminary data.</text>
</comment>
<dbReference type="Pfam" id="PF17648">
    <property type="entry name" value="Luciferase"/>
    <property type="match status" value="1"/>
</dbReference>
<name>A0AAN6VHU0_9PEZI</name>
<evidence type="ECO:0000256" key="1">
    <source>
        <dbReference type="SAM" id="Phobius"/>
    </source>
</evidence>